<comment type="subcellular location">
    <subcellularLocation>
        <location evidence="1">Cell inner membrane</location>
        <topology evidence="1">Single-pass membrane protein</topology>
        <orientation evidence="1">Periplasmic side</orientation>
    </subcellularLocation>
</comment>
<keyword evidence="4" id="KW-1015">Disulfide bond</keyword>
<protein>
    <submittedName>
        <fullName evidence="7">Thiol:disulfide interchange protein DsbE</fullName>
    </submittedName>
</protein>
<evidence type="ECO:0000256" key="3">
    <source>
        <dbReference type="ARBA" id="ARBA00022748"/>
    </source>
</evidence>
<keyword evidence="3" id="KW-0201">Cytochrome c-type biogenesis</keyword>
<gene>
    <name evidence="7" type="primary">dsbE</name>
    <name evidence="7" type="ORF">AQUSIP_01440</name>
</gene>
<evidence type="ECO:0000256" key="2">
    <source>
        <dbReference type="ARBA" id="ARBA00007758"/>
    </source>
</evidence>
<dbReference type="GO" id="GO:0005886">
    <property type="term" value="C:plasma membrane"/>
    <property type="evidence" value="ECO:0007669"/>
    <property type="project" value="UniProtKB-SubCell"/>
</dbReference>
<dbReference type="Pfam" id="PF08534">
    <property type="entry name" value="Redoxin"/>
    <property type="match status" value="1"/>
</dbReference>
<proteinExistence type="inferred from homology"/>
<dbReference type="InterPro" id="IPR013740">
    <property type="entry name" value="Redoxin"/>
</dbReference>
<evidence type="ECO:0000256" key="5">
    <source>
        <dbReference type="ARBA" id="ARBA00023284"/>
    </source>
</evidence>
<dbReference type="PANTHER" id="PTHR42852:SF6">
    <property type="entry name" value="THIOL:DISULFIDE INTERCHANGE PROTEIN DSBE"/>
    <property type="match status" value="1"/>
</dbReference>
<name>A0A5E4PDA1_9COXI</name>
<keyword evidence="8" id="KW-1185">Reference proteome</keyword>
<accession>A0A5E4PDA1</accession>
<feature type="domain" description="Thioredoxin" evidence="6">
    <location>
        <begin position="38"/>
        <end position="176"/>
    </location>
</feature>
<dbReference type="PROSITE" id="PS51352">
    <property type="entry name" value="THIOREDOXIN_2"/>
    <property type="match status" value="1"/>
</dbReference>
<comment type="similarity">
    <text evidence="2">Belongs to the thioredoxin family. DsbE subfamily.</text>
</comment>
<dbReference type="RefSeq" id="WP_148337666.1">
    <property type="nucleotide sequence ID" value="NZ_LR699119.1"/>
</dbReference>
<evidence type="ECO:0000256" key="1">
    <source>
        <dbReference type="ARBA" id="ARBA00004383"/>
    </source>
</evidence>
<dbReference type="OrthoDB" id="9799347at2"/>
<dbReference type="GO" id="GO:0017004">
    <property type="term" value="P:cytochrome complex assembly"/>
    <property type="evidence" value="ECO:0007669"/>
    <property type="project" value="UniProtKB-KW"/>
</dbReference>
<evidence type="ECO:0000313" key="8">
    <source>
        <dbReference type="Proteomes" id="UP000324194"/>
    </source>
</evidence>
<dbReference type="GO" id="GO:0015036">
    <property type="term" value="F:disulfide oxidoreductase activity"/>
    <property type="evidence" value="ECO:0007669"/>
    <property type="project" value="InterPro"/>
</dbReference>
<dbReference type="InterPro" id="IPR036249">
    <property type="entry name" value="Thioredoxin-like_sf"/>
</dbReference>
<dbReference type="InterPro" id="IPR013766">
    <property type="entry name" value="Thioredoxin_domain"/>
</dbReference>
<dbReference type="CDD" id="cd03010">
    <property type="entry name" value="TlpA_like_DsbE"/>
    <property type="match status" value="1"/>
</dbReference>
<dbReference type="Proteomes" id="UP000324194">
    <property type="component" value="Chromosome 1"/>
</dbReference>
<dbReference type="EMBL" id="LR699119">
    <property type="protein sequence ID" value="VVC74870.1"/>
    <property type="molecule type" value="Genomic_DNA"/>
</dbReference>
<evidence type="ECO:0000256" key="4">
    <source>
        <dbReference type="ARBA" id="ARBA00023157"/>
    </source>
</evidence>
<dbReference type="Gene3D" id="3.40.30.10">
    <property type="entry name" value="Glutaredoxin"/>
    <property type="match status" value="1"/>
</dbReference>
<evidence type="ECO:0000313" key="7">
    <source>
        <dbReference type="EMBL" id="VVC74870.1"/>
    </source>
</evidence>
<sequence length="180" mass="20750">MNLNNFFRKFVPFIILSCLLILLGWELFYAKPNELPSALIGEEVPRFRLPNLFPSQPDFTQQSLTGRVSLVNVWATWCYACGLEQDMLMKIKNEYHVPIYGIDYKDNTPEALTWLDRNGNPYVLIGRDTKGDVAIDFGVYGTPETFVIDKRGKIIYRHIGIIDQKVWDETLYPLIKKNGG</sequence>
<evidence type="ECO:0000259" key="6">
    <source>
        <dbReference type="PROSITE" id="PS51352"/>
    </source>
</evidence>
<dbReference type="GO" id="GO:0030288">
    <property type="term" value="C:outer membrane-bounded periplasmic space"/>
    <property type="evidence" value="ECO:0007669"/>
    <property type="project" value="InterPro"/>
</dbReference>
<dbReference type="InterPro" id="IPR050553">
    <property type="entry name" value="Thioredoxin_ResA/DsbE_sf"/>
</dbReference>
<dbReference type="PANTHER" id="PTHR42852">
    <property type="entry name" value="THIOL:DISULFIDE INTERCHANGE PROTEIN DSBE"/>
    <property type="match status" value="1"/>
</dbReference>
<dbReference type="InterPro" id="IPR004799">
    <property type="entry name" value="Periplasmic_diS_OxRdtase_DsbE"/>
</dbReference>
<keyword evidence="5" id="KW-0676">Redox-active center</keyword>
<dbReference type="SUPFAM" id="SSF52833">
    <property type="entry name" value="Thioredoxin-like"/>
    <property type="match status" value="1"/>
</dbReference>
<dbReference type="NCBIfam" id="TIGR00385">
    <property type="entry name" value="dsbE"/>
    <property type="match status" value="1"/>
</dbReference>
<dbReference type="AlphaFoldDB" id="A0A5E4PDA1"/>
<dbReference type="KEGG" id="asip:AQUSIP_01440"/>
<organism evidence="7 8">
    <name type="scientific">Aquicella siphonis</name>
    <dbReference type="NCBI Taxonomy" id="254247"/>
    <lineage>
        <taxon>Bacteria</taxon>
        <taxon>Pseudomonadati</taxon>
        <taxon>Pseudomonadota</taxon>
        <taxon>Gammaproteobacteria</taxon>
        <taxon>Legionellales</taxon>
        <taxon>Coxiellaceae</taxon>
        <taxon>Aquicella</taxon>
    </lineage>
</organism>
<reference evidence="7 8" key="1">
    <citation type="submission" date="2019-08" db="EMBL/GenBank/DDBJ databases">
        <authorList>
            <person name="Guy L."/>
        </authorList>
    </citation>
    <scope>NUCLEOTIDE SEQUENCE [LARGE SCALE GENOMIC DNA]</scope>
    <source>
        <strain evidence="7 8">SGT-108</strain>
    </source>
</reference>